<feature type="signal peptide" evidence="2">
    <location>
        <begin position="1"/>
        <end position="31"/>
    </location>
</feature>
<evidence type="ECO:0000256" key="1">
    <source>
        <dbReference type="SAM" id="MobiDB-lite"/>
    </source>
</evidence>
<gene>
    <name evidence="3" type="ORF">ACOF00016_LOCUS7524</name>
</gene>
<keyword evidence="2" id="KW-0732">Signal</keyword>
<reference evidence="3" key="1">
    <citation type="submission" date="2021-01" db="EMBL/GenBank/DDBJ databases">
        <authorList>
            <person name="Corre E."/>
            <person name="Pelletier E."/>
            <person name="Niang G."/>
            <person name="Scheremetjew M."/>
            <person name="Finn R."/>
            <person name="Kale V."/>
            <person name="Holt S."/>
            <person name="Cochrane G."/>
            <person name="Meng A."/>
            <person name="Brown T."/>
            <person name="Cohen L."/>
        </authorList>
    </citation>
    <scope>NUCLEOTIDE SEQUENCE</scope>
    <source>
        <strain evidence="3">CCMP127</strain>
    </source>
</reference>
<protein>
    <submittedName>
        <fullName evidence="3">Uncharacterized protein</fullName>
    </submittedName>
</protein>
<accession>A0A7S3L5S9</accession>
<evidence type="ECO:0000313" key="3">
    <source>
        <dbReference type="EMBL" id="CAE0409953.1"/>
    </source>
</evidence>
<feature type="region of interest" description="Disordered" evidence="1">
    <location>
        <begin position="252"/>
        <end position="280"/>
    </location>
</feature>
<feature type="compositionally biased region" description="Basic and acidic residues" evidence="1">
    <location>
        <begin position="259"/>
        <end position="274"/>
    </location>
</feature>
<feature type="chain" id="PRO_5031476385" evidence="2">
    <location>
        <begin position="32"/>
        <end position="319"/>
    </location>
</feature>
<name>A0A7S3L5S9_9STRA</name>
<dbReference type="EMBL" id="HBIM01008879">
    <property type="protein sequence ID" value="CAE0409953.1"/>
    <property type="molecule type" value="Transcribed_RNA"/>
</dbReference>
<organism evidence="3">
    <name type="scientific">Amphora coffeiformis</name>
    <dbReference type="NCBI Taxonomy" id="265554"/>
    <lineage>
        <taxon>Eukaryota</taxon>
        <taxon>Sar</taxon>
        <taxon>Stramenopiles</taxon>
        <taxon>Ochrophyta</taxon>
        <taxon>Bacillariophyta</taxon>
        <taxon>Bacillariophyceae</taxon>
        <taxon>Bacillariophycidae</taxon>
        <taxon>Thalassiophysales</taxon>
        <taxon>Catenulaceae</taxon>
        <taxon>Amphora</taxon>
    </lineage>
</organism>
<dbReference type="AlphaFoldDB" id="A0A7S3L5S9"/>
<evidence type="ECO:0000256" key="2">
    <source>
        <dbReference type="SAM" id="SignalP"/>
    </source>
</evidence>
<sequence>MTTTTSSLNMKTTTTTTLFALLWLLPAAVTAFSSMAVPYPNNNNNNNNNNPKSAKLTDGAATLTIEASAPWRVVLDIGREPLSSMPFDWARSGGRMPVKIPCDFQLATSSSDDGKMRIVQPQSDTVSFTGPDGAVVRPIVSGNYKTSSKDSNHPQELAFDLTFPQELARRDVTIPAGTTVTCTARMYTQTELDALYQAFYDARDEAWRLGGELNDMMTIQGPPKVWNEEAGRWEKRSKSINPLQWAQKRLAYTSAKAQQDQKNKARPDPNDLSERGPFPGIDDNVYVAKQGIAKTQNGAVIGRWSMEPMLLDKPVSYRK</sequence>
<proteinExistence type="predicted"/>